<comment type="caution">
    <text evidence="1">The sequence shown here is derived from an EMBL/GenBank/DDBJ whole genome shotgun (WGS) entry which is preliminary data.</text>
</comment>
<proteinExistence type="predicted"/>
<gene>
    <name evidence="1" type="ORF">GMARGA_LOCUS21879</name>
</gene>
<dbReference type="EMBL" id="CAJVQB010020614">
    <property type="protein sequence ID" value="CAG8794914.1"/>
    <property type="molecule type" value="Genomic_DNA"/>
</dbReference>
<name>A0ABN7VRB3_GIGMA</name>
<reference evidence="1 2" key="1">
    <citation type="submission" date="2021-06" db="EMBL/GenBank/DDBJ databases">
        <authorList>
            <person name="Kallberg Y."/>
            <person name="Tangrot J."/>
            <person name="Rosling A."/>
        </authorList>
    </citation>
    <scope>NUCLEOTIDE SEQUENCE [LARGE SCALE GENOMIC DNA]</scope>
    <source>
        <strain evidence="1 2">120-4 pot B 10/14</strain>
    </source>
</reference>
<feature type="non-terminal residue" evidence="1">
    <location>
        <position position="1"/>
    </location>
</feature>
<organism evidence="1 2">
    <name type="scientific">Gigaspora margarita</name>
    <dbReference type="NCBI Taxonomy" id="4874"/>
    <lineage>
        <taxon>Eukaryota</taxon>
        <taxon>Fungi</taxon>
        <taxon>Fungi incertae sedis</taxon>
        <taxon>Mucoromycota</taxon>
        <taxon>Glomeromycotina</taxon>
        <taxon>Glomeromycetes</taxon>
        <taxon>Diversisporales</taxon>
        <taxon>Gigasporaceae</taxon>
        <taxon>Gigaspora</taxon>
    </lineage>
</organism>
<evidence type="ECO:0000313" key="1">
    <source>
        <dbReference type="EMBL" id="CAG8794914.1"/>
    </source>
</evidence>
<dbReference type="Proteomes" id="UP000789901">
    <property type="component" value="Unassembled WGS sequence"/>
</dbReference>
<accession>A0ABN7VRB3</accession>
<sequence length="105" mass="11945">NSILYPTFQDTTRALGLLKDTTENEQCIAKAISYNCTPAQLRLLFCRLILEGMAAQIVWQNYQELLSADYINKKGNIKQGKDKALMWISNFLEEHGIKLIQIGLP</sequence>
<protein>
    <submittedName>
        <fullName evidence="1">4565_t:CDS:1</fullName>
    </submittedName>
</protein>
<evidence type="ECO:0000313" key="2">
    <source>
        <dbReference type="Proteomes" id="UP000789901"/>
    </source>
</evidence>
<keyword evidence="2" id="KW-1185">Reference proteome</keyword>